<dbReference type="OrthoDB" id="9803238at2"/>
<dbReference type="GO" id="GO:0008761">
    <property type="term" value="F:UDP-N-acetylglucosamine 2-epimerase activity"/>
    <property type="evidence" value="ECO:0007669"/>
    <property type="project" value="UniProtKB-EC"/>
</dbReference>
<dbReference type="SUPFAM" id="SSF53756">
    <property type="entry name" value="UDP-Glycosyltransferase/glycogen phosphorylase"/>
    <property type="match status" value="1"/>
</dbReference>
<dbReference type="CDD" id="cd03786">
    <property type="entry name" value="GTB_UDP-GlcNAc_2-Epimerase"/>
    <property type="match status" value="1"/>
</dbReference>
<dbReference type="InterPro" id="IPR029767">
    <property type="entry name" value="WecB-like"/>
</dbReference>
<organism evidence="6 7">
    <name type="scientific">Rufibacter latericius</name>
    <dbReference type="NCBI Taxonomy" id="2487040"/>
    <lineage>
        <taxon>Bacteria</taxon>
        <taxon>Pseudomonadati</taxon>
        <taxon>Bacteroidota</taxon>
        <taxon>Cytophagia</taxon>
        <taxon>Cytophagales</taxon>
        <taxon>Hymenobacteraceae</taxon>
        <taxon>Rufibacter</taxon>
    </lineage>
</organism>
<comment type="caution">
    <text evidence="6">The sequence shown here is derived from an EMBL/GenBank/DDBJ whole genome shotgun (WGS) entry which is preliminary data.</text>
</comment>
<dbReference type="InterPro" id="IPR003331">
    <property type="entry name" value="UDP_GlcNAc_Epimerase_2_dom"/>
</dbReference>
<evidence type="ECO:0000256" key="2">
    <source>
        <dbReference type="ARBA" id="ARBA00038209"/>
    </source>
</evidence>
<reference evidence="6 7" key="1">
    <citation type="submission" date="2018-11" db="EMBL/GenBank/DDBJ databases">
        <title>Rufibacter latericius sp. nov., isolated from water in Baiyang Lake.</title>
        <authorList>
            <person name="Yang Y."/>
        </authorList>
    </citation>
    <scope>NUCLEOTIDE SEQUENCE [LARGE SCALE GENOMIC DNA]</scope>
    <source>
        <strain evidence="6 7">R-22-1c-1</strain>
    </source>
</reference>
<evidence type="ECO:0000256" key="3">
    <source>
        <dbReference type="ARBA" id="ARBA00038858"/>
    </source>
</evidence>
<dbReference type="PANTHER" id="PTHR43174:SF2">
    <property type="entry name" value="UDP-N-ACETYLGLUCOSAMINE 2-EPIMERASE"/>
    <property type="match status" value="1"/>
</dbReference>
<dbReference type="Pfam" id="PF02350">
    <property type="entry name" value="Epimerase_2"/>
    <property type="match status" value="1"/>
</dbReference>
<evidence type="ECO:0000313" key="7">
    <source>
        <dbReference type="Proteomes" id="UP000272117"/>
    </source>
</evidence>
<accession>A0A3M9MA56</accession>
<dbReference type="EMBL" id="RJJD01000021">
    <property type="protein sequence ID" value="RNI22451.1"/>
    <property type="molecule type" value="Genomic_DNA"/>
</dbReference>
<protein>
    <recommendedName>
        <fullName evidence="3">UDP-N-acetylglucosamine 2-epimerase (non-hydrolyzing)</fullName>
        <ecNumber evidence="3">5.1.3.14</ecNumber>
    </recommendedName>
</protein>
<dbReference type="PANTHER" id="PTHR43174">
    <property type="entry name" value="UDP-N-ACETYLGLUCOSAMINE 2-EPIMERASE"/>
    <property type="match status" value="1"/>
</dbReference>
<sequence length="372" mass="41614">MKKILFVFGTRPEAIKMAPLIKEFSLFPGLYQTVTCITGQHRQMLDQVLEFFSITPDYDMNLMRADQSLFDITSNGLKALEAVLEDCAPSLVFVQGDTTTAFIGALACYYKKIKVAHLEAGLRSGNRLSPFPEEGNRLMIGHLADFHFPPTSTAQQNLARENIRQNVFVVGNTVIDALHLGLQIIQEKEEPYRAYFQQLDLSKKIILVTGHRRESFGEPFENICSAIKEIAQTFEEVEIVYPVHLNPNVQEVVNRQLNGYANIHLLAPLEYPHLLWLMSKCYLVLTDSGGIQEEAPSLGKPVLVMRDITERMEGIEAGTAVLVGTHKATIVQKITDLLTDEPLYQSMATAVNPYGDGTTSKQIVSLFQDLPL</sequence>
<keyword evidence="7" id="KW-1185">Reference proteome</keyword>
<dbReference type="Proteomes" id="UP000272117">
    <property type="component" value="Unassembled WGS sequence"/>
</dbReference>
<gene>
    <name evidence="6" type="ORF">EFB08_20310</name>
</gene>
<comment type="similarity">
    <text evidence="2 4">Belongs to the UDP-N-acetylglucosamine 2-epimerase family.</text>
</comment>
<dbReference type="RefSeq" id="WP_123128810.1">
    <property type="nucleotide sequence ID" value="NZ_RJJD01000021.1"/>
</dbReference>
<feature type="domain" description="UDP-N-acetylglucosamine 2-epimerase" evidence="5">
    <location>
        <begin position="32"/>
        <end position="366"/>
    </location>
</feature>
<keyword evidence="1 4" id="KW-0413">Isomerase</keyword>
<evidence type="ECO:0000259" key="5">
    <source>
        <dbReference type="Pfam" id="PF02350"/>
    </source>
</evidence>
<name>A0A3M9MA56_9BACT</name>
<evidence type="ECO:0000256" key="4">
    <source>
        <dbReference type="RuleBase" id="RU003513"/>
    </source>
</evidence>
<evidence type="ECO:0000313" key="6">
    <source>
        <dbReference type="EMBL" id="RNI22451.1"/>
    </source>
</evidence>
<dbReference type="Gene3D" id="3.40.50.2000">
    <property type="entry name" value="Glycogen Phosphorylase B"/>
    <property type="match status" value="2"/>
</dbReference>
<dbReference type="NCBIfam" id="TIGR00236">
    <property type="entry name" value="wecB"/>
    <property type="match status" value="1"/>
</dbReference>
<dbReference type="AlphaFoldDB" id="A0A3M9MA56"/>
<proteinExistence type="inferred from homology"/>
<dbReference type="EC" id="5.1.3.14" evidence="3"/>
<evidence type="ECO:0000256" key="1">
    <source>
        <dbReference type="ARBA" id="ARBA00023235"/>
    </source>
</evidence>